<dbReference type="VEuPathDB" id="VectorBase:ACON2_032572"/>
<keyword evidence="15 19" id="KW-0472">Membrane</keyword>
<dbReference type="GO" id="GO:0020037">
    <property type="term" value="F:heme binding"/>
    <property type="evidence" value="ECO:0007669"/>
    <property type="project" value="InterPro"/>
</dbReference>
<feature type="domain" description="Carboxylesterase type B" evidence="20">
    <location>
        <begin position="359"/>
        <end position="846"/>
    </location>
</feature>
<dbReference type="InterPro" id="IPR050476">
    <property type="entry name" value="Insect_CytP450_Detox"/>
</dbReference>
<reference evidence="21" key="1">
    <citation type="submission" date="2022-08" db="UniProtKB">
        <authorList>
            <consortium name="EnsemblMetazoa"/>
        </authorList>
    </citation>
    <scope>IDENTIFICATION</scope>
</reference>
<comment type="subcellular location">
    <subcellularLocation>
        <location evidence="3">Endoplasmic reticulum membrane</location>
        <topology evidence="3">Peripheral membrane protein</topology>
    </subcellularLocation>
    <subcellularLocation>
        <location evidence="2">Microsome membrane</location>
        <topology evidence="2">Peripheral membrane protein</topology>
    </subcellularLocation>
</comment>
<dbReference type="InterPro" id="IPR017972">
    <property type="entry name" value="Cyt_P450_CS"/>
</dbReference>
<evidence type="ECO:0000256" key="19">
    <source>
        <dbReference type="SAM" id="Phobius"/>
    </source>
</evidence>
<evidence type="ECO:0000256" key="2">
    <source>
        <dbReference type="ARBA" id="ARBA00004174"/>
    </source>
</evidence>
<evidence type="ECO:0000313" key="21">
    <source>
        <dbReference type="EnsemblMetazoa" id="ACOM037571-PA.1"/>
    </source>
</evidence>
<evidence type="ECO:0000256" key="5">
    <source>
        <dbReference type="ARBA" id="ARBA00010617"/>
    </source>
</evidence>
<dbReference type="FunFam" id="1.10.630.10:FF:000042">
    <property type="entry name" value="Cytochrome P450"/>
    <property type="match status" value="1"/>
</dbReference>
<dbReference type="InterPro" id="IPR036396">
    <property type="entry name" value="Cyt_P450_sf"/>
</dbReference>
<keyword evidence="13 18" id="KW-0408">Iron</keyword>
<keyword evidence="11" id="KW-0492">Microsome</keyword>
<proteinExistence type="inferred from homology"/>
<evidence type="ECO:0000256" key="11">
    <source>
        <dbReference type="ARBA" id="ARBA00022848"/>
    </source>
</evidence>
<comment type="similarity">
    <text evidence="4">Belongs to the type-B carboxylesterase/lipase family.</text>
</comment>
<comment type="cofactor">
    <cofactor evidence="1 18">
        <name>heme</name>
        <dbReference type="ChEBI" id="CHEBI:30413"/>
    </cofactor>
</comment>
<evidence type="ECO:0000256" key="3">
    <source>
        <dbReference type="ARBA" id="ARBA00004406"/>
    </source>
</evidence>
<protein>
    <recommendedName>
        <fullName evidence="20">Carboxylesterase type B domain-containing protein</fullName>
    </recommendedName>
</protein>
<keyword evidence="10" id="KW-0256">Endoplasmic reticulum</keyword>
<evidence type="ECO:0000256" key="10">
    <source>
        <dbReference type="ARBA" id="ARBA00022824"/>
    </source>
</evidence>
<keyword evidence="16" id="KW-1015">Disulfide bond</keyword>
<dbReference type="Gene3D" id="3.40.50.1820">
    <property type="entry name" value="alpha/beta hydrolase"/>
    <property type="match status" value="1"/>
</dbReference>
<dbReference type="InterPro" id="IPR002401">
    <property type="entry name" value="Cyt_P450_E_grp-I"/>
</dbReference>
<evidence type="ECO:0000256" key="12">
    <source>
        <dbReference type="ARBA" id="ARBA00023002"/>
    </source>
</evidence>
<dbReference type="PROSITE" id="PS00941">
    <property type="entry name" value="CARBOXYLESTERASE_B_2"/>
    <property type="match status" value="1"/>
</dbReference>
<organism evidence="21">
    <name type="scientific">Anopheles coluzzii</name>
    <name type="common">African malaria mosquito</name>
    <dbReference type="NCBI Taxonomy" id="1518534"/>
    <lineage>
        <taxon>Eukaryota</taxon>
        <taxon>Metazoa</taxon>
        <taxon>Ecdysozoa</taxon>
        <taxon>Arthropoda</taxon>
        <taxon>Hexapoda</taxon>
        <taxon>Insecta</taxon>
        <taxon>Pterygota</taxon>
        <taxon>Neoptera</taxon>
        <taxon>Endopterygota</taxon>
        <taxon>Diptera</taxon>
        <taxon>Nematocera</taxon>
        <taxon>Culicoidea</taxon>
        <taxon>Culicidae</taxon>
        <taxon>Anophelinae</taxon>
        <taxon>Anopheles</taxon>
    </lineage>
</organism>
<evidence type="ECO:0000256" key="7">
    <source>
        <dbReference type="ARBA" id="ARBA00022617"/>
    </source>
</evidence>
<dbReference type="Proteomes" id="UP000075882">
    <property type="component" value="Unassembled WGS sequence"/>
</dbReference>
<dbReference type="GO" id="GO:0052689">
    <property type="term" value="F:carboxylic ester hydrolase activity"/>
    <property type="evidence" value="ECO:0007669"/>
    <property type="project" value="UniProtKB-KW"/>
</dbReference>
<accession>A0A8W7PVQ8</accession>
<evidence type="ECO:0000256" key="14">
    <source>
        <dbReference type="ARBA" id="ARBA00023033"/>
    </source>
</evidence>
<dbReference type="Pfam" id="PF00135">
    <property type="entry name" value="COesterase"/>
    <property type="match status" value="1"/>
</dbReference>
<dbReference type="PANTHER" id="PTHR24292:SF100">
    <property type="entry name" value="CYTOCHROME P450 6A16, ISOFORM B-RELATED"/>
    <property type="match status" value="1"/>
</dbReference>
<dbReference type="InterPro" id="IPR019826">
    <property type="entry name" value="Carboxylesterase_B_AS"/>
</dbReference>
<dbReference type="SUPFAM" id="SSF53474">
    <property type="entry name" value="alpha/beta-Hydrolases"/>
    <property type="match status" value="1"/>
</dbReference>
<evidence type="ECO:0000256" key="13">
    <source>
        <dbReference type="ARBA" id="ARBA00023004"/>
    </source>
</evidence>
<dbReference type="InterPro" id="IPR019819">
    <property type="entry name" value="Carboxylesterase_B_CS"/>
</dbReference>
<dbReference type="InterPro" id="IPR002018">
    <property type="entry name" value="CarbesteraseB"/>
</dbReference>
<keyword evidence="6" id="KW-0719">Serine esterase</keyword>
<dbReference type="Pfam" id="PF00067">
    <property type="entry name" value="p450"/>
    <property type="match status" value="2"/>
</dbReference>
<dbReference type="PROSITE" id="PS00086">
    <property type="entry name" value="CYTOCHROME_P450"/>
    <property type="match status" value="1"/>
</dbReference>
<evidence type="ECO:0000256" key="16">
    <source>
        <dbReference type="ARBA" id="ARBA00023157"/>
    </source>
</evidence>
<evidence type="ECO:0000256" key="18">
    <source>
        <dbReference type="PIRSR" id="PIRSR602401-1"/>
    </source>
</evidence>
<dbReference type="PANTHER" id="PTHR24292">
    <property type="entry name" value="CYTOCHROME P450"/>
    <property type="match status" value="1"/>
</dbReference>
<keyword evidence="9" id="KW-0378">Hydrolase</keyword>
<evidence type="ECO:0000256" key="1">
    <source>
        <dbReference type="ARBA" id="ARBA00001971"/>
    </source>
</evidence>
<dbReference type="PRINTS" id="PR00463">
    <property type="entry name" value="EP450I"/>
</dbReference>
<keyword evidence="17" id="KW-0325">Glycoprotein</keyword>
<dbReference type="GO" id="GO:0005506">
    <property type="term" value="F:iron ion binding"/>
    <property type="evidence" value="ECO:0007669"/>
    <property type="project" value="InterPro"/>
</dbReference>
<dbReference type="GO" id="GO:0004497">
    <property type="term" value="F:monooxygenase activity"/>
    <property type="evidence" value="ECO:0007669"/>
    <property type="project" value="UniProtKB-KW"/>
</dbReference>
<keyword evidence="14" id="KW-0503">Monooxygenase</keyword>
<dbReference type="EnsemblMetazoa" id="ACOM037571-RA">
    <property type="protein sequence ID" value="ACOM037571-PA.1"/>
    <property type="gene ID" value="ACOM037571"/>
</dbReference>
<keyword evidence="19" id="KW-1133">Transmembrane helix</keyword>
<keyword evidence="12" id="KW-0560">Oxidoreductase</keyword>
<dbReference type="VEuPathDB" id="VectorBase:ACON2_030744"/>
<feature type="transmembrane region" description="Helical" evidence="19">
    <location>
        <begin position="882"/>
        <end position="900"/>
    </location>
</feature>
<feature type="transmembrane region" description="Helical" evidence="19">
    <location>
        <begin position="188"/>
        <end position="208"/>
    </location>
</feature>
<dbReference type="SUPFAM" id="SSF48264">
    <property type="entry name" value="Cytochrome P450"/>
    <property type="match status" value="2"/>
</dbReference>
<dbReference type="InterPro" id="IPR029058">
    <property type="entry name" value="AB_hydrolase_fold"/>
</dbReference>
<dbReference type="CDD" id="cd11056">
    <property type="entry name" value="CYP6-like"/>
    <property type="match status" value="1"/>
</dbReference>
<evidence type="ECO:0000259" key="20">
    <source>
        <dbReference type="Pfam" id="PF00135"/>
    </source>
</evidence>
<evidence type="ECO:0000256" key="8">
    <source>
        <dbReference type="ARBA" id="ARBA00022723"/>
    </source>
</evidence>
<sequence length="1382" mass="154384">MPIVEFWIALGTTVLLTGAFGLCLILDKRRSLWVDRRFPSTGRTCVLYGDYGAAGRTEHRIYTTQRLYREFKSKKWPIGGALMYLTPCVIPTDPHLIDFLLNEEFVENKKSSIAGSSIFRKRWSSFENEHYNSLVNKHPALLDELVSSFLTERTADVNFLQHLKCTEQRAKANERIAFGDTRALMLELVQNVFFIASGTIIACLFEMGHNGDIQKGLHETLKRSNPFAVDTLENVISETLRKYPPVGEISFVTVANNRLPSGELVVPKNTRVVVPIYALQHDAEHYPDPERFNPKRSIFSLSEQSVLYRPLGVEPLPIGSSLALLMFTLKFTLRNMWFQRAPWLLLLALASARGQSADRPIIGTSSGQVQGTTEDCGLFCTYYSFKGIPYAEPPVGALRFADPVPRAAWTGVRDASQHGRSCPTPDALPTEAEDCLYLNVYSPSLVGTRPVMVFVQGGAYVGGSGDDALYGARYFMPENVVIVTLNYRLGVLGFLGTGDRSASGNWAIKDCVEALRWVQRNIGAFGGDAGRVTIFGQSAGGALVHFLTLSPLAVGLFERAITHSGSALNSWSLQPNPRQQAERIAAELGIHTTDTATLVSALRQVPYRDLIKPDQTTLDELMVPLEFGPVVEPADTPGQVALDRLPIELIESGSYRAVPLMAGFTDMDALLFSAVEMVTNPGIFDTFNNNPHLLVPFVWNIPAGSAASSAVSQAFRQYYWQSQPLSPALLAQFSVYLTDLQFAYPQLEMAKRHASRSSVYLYQFKYDGDLNLVKQFAGIPLPGAIHGDDLCYLFETKQFGGGELPITSHAATVRQRMLRLWTNFARDGNPTPTADALLQGTLWRPLSPGMIDATLNIGHDLTMEVNPIASRYSQWLDLAGRMTVWLLLVVVVATLLYYYVWRRYRYWRDRGIAELDPSFPLGDMRGVGTTRGFNDMLDEAYGRVRGKSAAVGVYFLISPILIVADLDLAKQILVKDFHLFHDRGMYVNERDDPLSGHLFSIGGERWRYLRNKLSPTFTSGKIKSMFITIREIGDELLASFDKYIDCGDPIDIKLLCQCFTCDVVGSCAFGLQCNSLKNGGSKLLEIGDKVFRVSPLRMLYSMAIGIFPRLSRALRLPALPGDVSAFFRPLVQSTVEHRERNAVERPDFLNLLIQLKNKGTVEDEATEELQKLTLDEVAAQAFVFFFAGFETSSTTLSFALFELANNPDIQERVRAEVLEKLQLHDGKITYDALKEMTYLDQVINETLRLYTPVPQLFRVTNESYHLPSLNVTLEKGTMVLIPVHSYHHDPALFPEPYRFDPDRFTADAIKARHSHAFLPFGDGPRNCIGMRFGLLEVKFGLVQVLNKLRLTVNERTALPLRMSKRSGFPEAEGGIWLNASRL</sequence>
<feature type="transmembrane region" description="Helical" evidence="19">
    <location>
        <begin position="6"/>
        <end position="26"/>
    </location>
</feature>
<keyword evidence="7 18" id="KW-0349">Heme</keyword>
<evidence type="ECO:0000256" key="15">
    <source>
        <dbReference type="ARBA" id="ARBA00023136"/>
    </source>
</evidence>
<dbReference type="PRINTS" id="PR00385">
    <property type="entry name" value="P450"/>
</dbReference>
<evidence type="ECO:0000256" key="17">
    <source>
        <dbReference type="ARBA" id="ARBA00023180"/>
    </source>
</evidence>
<feature type="binding site" description="axial binding residue" evidence="18">
    <location>
        <position position="1327"/>
    </location>
    <ligand>
        <name>heme</name>
        <dbReference type="ChEBI" id="CHEBI:30413"/>
    </ligand>
    <ligandPart>
        <name>Fe</name>
        <dbReference type="ChEBI" id="CHEBI:18248"/>
    </ligandPart>
</feature>
<name>A0A8W7PVQ8_ANOCL</name>
<evidence type="ECO:0000256" key="4">
    <source>
        <dbReference type="ARBA" id="ARBA00005964"/>
    </source>
</evidence>
<keyword evidence="8 18" id="KW-0479">Metal-binding</keyword>
<evidence type="ECO:0000256" key="6">
    <source>
        <dbReference type="ARBA" id="ARBA00022487"/>
    </source>
</evidence>
<keyword evidence="19" id="KW-0812">Transmembrane</keyword>
<dbReference type="GO" id="GO:0005789">
    <property type="term" value="C:endoplasmic reticulum membrane"/>
    <property type="evidence" value="ECO:0007669"/>
    <property type="project" value="UniProtKB-SubCell"/>
</dbReference>
<dbReference type="VEuPathDB" id="VectorBase:ACON2_040168"/>
<dbReference type="InterPro" id="IPR001128">
    <property type="entry name" value="Cyt_P450"/>
</dbReference>
<dbReference type="GO" id="GO:0016705">
    <property type="term" value="F:oxidoreductase activity, acting on paired donors, with incorporation or reduction of molecular oxygen"/>
    <property type="evidence" value="ECO:0007669"/>
    <property type="project" value="InterPro"/>
</dbReference>
<comment type="similarity">
    <text evidence="5">Belongs to the cytochrome P450 family.</text>
</comment>
<evidence type="ECO:0000256" key="9">
    <source>
        <dbReference type="ARBA" id="ARBA00022801"/>
    </source>
</evidence>
<dbReference type="PROSITE" id="PS00122">
    <property type="entry name" value="CARBOXYLESTERASE_B_1"/>
    <property type="match status" value="1"/>
</dbReference>
<dbReference type="Gene3D" id="1.10.630.10">
    <property type="entry name" value="Cytochrome P450"/>
    <property type="match status" value="2"/>
</dbReference>